<dbReference type="AlphaFoldDB" id="A0A6G7GUJ6"/>
<sequence>MMGKHKKIFSEYYNDNDREELYDTLDALHVLMEGDREFRYGDLLSEMDQINKH</sequence>
<protein>
    <submittedName>
        <fullName evidence="1">Uncharacterized protein</fullName>
    </submittedName>
</protein>
<dbReference type="EMBL" id="CP049055">
    <property type="protein sequence ID" value="QII12993.1"/>
    <property type="molecule type" value="Genomic_DNA"/>
</dbReference>
<name>A0A6G7GUJ6_KUEST</name>
<dbReference type="RefSeq" id="WP_157820691.1">
    <property type="nucleotide sequence ID" value="NZ_CP049055.1"/>
</dbReference>
<evidence type="ECO:0000313" key="2">
    <source>
        <dbReference type="Proteomes" id="UP000501926"/>
    </source>
</evidence>
<dbReference type="Proteomes" id="UP000501926">
    <property type="component" value="Chromosome"/>
</dbReference>
<organism evidence="1 2">
    <name type="scientific">Kuenenia stuttgartiensis</name>
    <dbReference type="NCBI Taxonomy" id="174633"/>
    <lineage>
        <taxon>Bacteria</taxon>
        <taxon>Pseudomonadati</taxon>
        <taxon>Planctomycetota</taxon>
        <taxon>Candidatus Brocadiia</taxon>
        <taxon>Candidatus Brocadiales</taxon>
        <taxon>Candidatus Brocadiaceae</taxon>
        <taxon>Candidatus Kuenenia</taxon>
    </lineage>
</organism>
<proteinExistence type="predicted"/>
<accession>A0A6G7GUJ6</accession>
<evidence type="ECO:0000313" key="1">
    <source>
        <dbReference type="EMBL" id="QII12993.1"/>
    </source>
</evidence>
<reference evidence="1 2" key="1">
    <citation type="submission" date="2020-02" db="EMBL/GenBank/DDBJ databases">
        <title>Newly sequenced genome of strain CSTR1 showed variability in Candidatus Kuenenia stuttgartiensis genomes.</title>
        <authorList>
            <person name="Ding C."/>
            <person name="Adrian L."/>
        </authorList>
    </citation>
    <scope>NUCLEOTIDE SEQUENCE [LARGE SCALE GENOMIC DNA]</scope>
    <source>
        <strain evidence="1 2">CSTR1</strain>
    </source>
</reference>
<gene>
    <name evidence="1" type="ORF">KsCSTR_36140</name>
</gene>